<protein>
    <recommendedName>
        <fullName evidence="3">Transposase</fullName>
    </recommendedName>
</protein>
<accession>A0ABN0YXF7</accession>
<evidence type="ECO:0008006" key="3">
    <source>
        <dbReference type="Google" id="ProtNLM"/>
    </source>
</evidence>
<organism evidence="1 2">
    <name type="scientific">Streptomyces luteireticuli</name>
    <dbReference type="NCBI Taxonomy" id="173858"/>
    <lineage>
        <taxon>Bacteria</taxon>
        <taxon>Bacillati</taxon>
        <taxon>Actinomycetota</taxon>
        <taxon>Actinomycetes</taxon>
        <taxon>Kitasatosporales</taxon>
        <taxon>Streptomycetaceae</taxon>
        <taxon>Streptomyces</taxon>
    </lineage>
</organism>
<comment type="caution">
    <text evidence="1">The sequence shown here is derived from an EMBL/GenBank/DDBJ whole genome shotgun (WGS) entry which is preliminary data.</text>
</comment>
<proteinExistence type="predicted"/>
<name>A0ABN0YXF7_9ACTN</name>
<dbReference type="Proteomes" id="UP001500879">
    <property type="component" value="Unassembled WGS sequence"/>
</dbReference>
<evidence type="ECO:0000313" key="1">
    <source>
        <dbReference type="EMBL" id="GAA0418364.1"/>
    </source>
</evidence>
<evidence type="ECO:0000313" key="2">
    <source>
        <dbReference type="Proteomes" id="UP001500879"/>
    </source>
</evidence>
<keyword evidence="2" id="KW-1185">Reference proteome</keyword>
<reference evidence="1 2" key="1">
    <citation type="journal article" date="2019" name="Int. J. Syst. Evol. Microbiol.">
        <title>The Global Catalogue of Microorganisms (GCM) 10K type strain sequencing project: providing services to taxonomists for standard genome sequencing and annotation.</title>
        <authorList>
            <consortium name="The Broad Institute Genomics Platform"/>
            <consortium name="The Broad Institute Genome Sequencing Center for Infectious Disease"/>
            <person name="Wu L."/>
            <person name="Ma J."/>
        </authorList>
    </citation>
    <scope>NUCLEOTIDE SEQUENCE [LARGE SCALE GENOMIC DNA]</scope>
    <source>
        <strain evidence="1 2">JCM 4788</strain>
    </source>
</reference>
<sequence>MINARPPTKACQYLNSNADFVHYDRALAAGRPIASGVIEGAARHLTDRLDITGSRWSVPGAEALLILRAVISNDDFPAYWNFHVQAEHRGLQPAADQANYKLTA</sequence>
<gene>
    <name evidence="1" type="ORF">GCM10010357_44630</name>
</gene>
<dbReference type="RefSeq" id="WP_344027130.1">
    <property type="nucleotide sequence ID" value="NZ_BAAABX010000048.1"/>
</dbReference>
<dbReference type="EMBL" id="BAAABX010000048">
    <property type="protein sequence ID" value="GAA0418364.1"/>
    <property type="molecule type" value="Genomic_DNA"/>
</dbReference>